<name>A0AAV4XWI6_CAEEX</name>
<protein>
    <submittedName>
        <fullName evidence="2">DUF1758 domain-containing protein</fullName>
    </submittedName>
</protein>
<keyword evidence="3" id="KW-1185">Reference proteome</keyword>
<keyword evidence="1" id="KW-0732">Signal</keyword>
<dbReference type="EMBL" id="BPLR01018427">
    <property type="protein sequence ID" value="GIY99520.1"/>
    <property type="molecule type" value="Genomic_DNA"/>
</dbReference>
<gene>
    <name evidence="2" type="primary">AVEN_239050_1</name>
    <name evidence="2" type="ORF">CEXT_325241</name>
</gene>
<evidence type="ECO:0000313" key="2">
    <source>
        <dbReference type="EMBL" id="GIY99520.1"/>
    </source>
</evidence>
<dbReference type="AlphaFoldDB" id="A0AAV4XWI6"/>
<feature type="chain" id="PRO_5043585131" evidence="1">
    <location>
        <begin position="23"/>
        <end position="394"/>
    </location>
</feature>
<evidence type="ECO:0000256" key="1">
    <source>
        <dbReference type="SAM" id="SignalP"/>
    </source>
</evidence>
<evidence type="ECO:0000313" key="3">
    <source>
        <dbReference type="Proteomes" id="UP001054945"/>
    </source>
</evidence>
<dbReference type="Proteomes" id="UP001054945">
    <property type="component" value="Unassembled WGS sequence"/>
</dbReference>
<sequence>MSTPSCMREVLLMTLMVEVVSGNMTKRVRCLLDCGSQRSYILRSTAEALHLKSFSSEKLTHSLFGGARTESKNHKRYSMRLRPVGRSTGYQFDFLDQDIICGVIPRIPKGPLLKELKGHRIWISDMGDDYPEIELLIGSDIYGQILTGEVIQLNEGLTAINTKLGWTLCGEPKELNVQNLEGAQSMLITNLHVQNMKASDMWDLERIGITDEVQTFSKAVEDQLVQEQFLKGLSRYEDGRYCIGISREDQNYLKFLWWENNKIVEFRHKRVVFGVTSSPYLLAAVISFHLENVHAKFEIVAEKLLHAFYVDNCVTSVDTNVELEVFIQQATAIMADAKMELRMWTFGPEQELSLQNVEPISPVLGLQWDHIEDSLFIPFKSEPIADLSKENYYR</sequence>
<proteinExistence type="predicted"/>
<organism evidence="2 3">
    <name type="scientific">Caerostris extrusa</name>
    <name type="common">Bark spider</name>
    <name type="synonym">Caerostris bankana</name>
    <dbReference type="NCBI Taxonomy" id="172846"/>
    <lineage>
        <taxon>Eukaryota</taxon>
        <taxon>Metazoa</taxon>
        <taxon>Ecdysozoa</taxon>
        <taxon>Arthropoda</taxon>
        <taxon>Chelicerata</taxon>
        <taxon>Arachnida</taxon>
        <taxon>Araneae</taxon>
        <taxon>Araneomorphae</taxon>
        <taxon>Entelegynae</taxon>
        <taxon>Araneoidea</taxon>
        <taxon>Araneidae</taxon>
        <taxon>Caerostris</taxon>
    </lineage>
</organism>
<comment type="caution">
    <text evidence="2">The sequence shown here is derived from an EMBL/GenBank/DDBJ whole genome shotgun (WGS) entry which is preliminary data.</text>
</comment>
<accession>A0AAV4XWI6</accession>
<dbReference type="PANTHER" id="PTHR47331">
    <property type="entry name" value="PHD-TYPE DOMAIN-CONTAINING PROTEIN"/>
    <property type="match status" value="1"/>
</dbReference>
<reference evidence="2 3" key="1">
    <citation type="submission" date="2021-06" db="EMBL/GenBank/DDBJ databases">
        <title>Caerostris extrusa draft genome.</title>
        <authorList>
            <person name="Kono N."/>
            <person name="Arakawa K."/>
        </authorList>
    </citation>
    <scope>NUCLEOTIDE SEQUENCE [LARGE SCALE GENOMIC DNA]</scope>
</reference>
<feature type="signal peptide" evidence="1">
    <location>
        <begin position="1"/>
        <end position="22"/>
    </location>
</feature>